<evidence type="ECO:0000313" key="4">
    <source>
        <dbReference type="EMBL" id="SUB56920.1"/>
    </source>
</evidence>
<dbReference type="InterPro" id="IPR003346">
    <property type="entry name" value="Transposase_20"/>
</dbReference>
<organism evidence="4 7">
    <name type="scientific">Peptoniphilus lacrimalis</name>
    <dbReference type="NCBI Taxonomy" id="33031"/>
    <lineage>
        <taxon>Bacteria</taxon>
        <taxon>Bacillati</taxon>
        <taxon>Bacillota</taxon>
        <taxon>Tissierellia</taxon>
        <taxon>Tissierellales</taxon>
        <taxon>Peptoniphilaceae</taxon>
        <taxon>Peptoniphilus</taxon>
    </lineage>
</organism>
<name>A0A379C3S6_9FIRM</name>
<dbReference type="Pfam" id="PF01548">
    <property type="entry name" value="DEDD_Tnp_IS110"/>
    <property type="match status" value="1"/>
</dbReference>
<feature type="domain" description="Transposase IS116/IS110/IS902 C-terminal" evidence="3">
    <location>
        <begin position="280"/>
        <end position="358"/>
    </location>
</feature>
<protein>
    <submittedName>
        <fullName evidence="4">Transposase</fullName>
    </submittedName>
</protein>
<feature type="coiled-coil region" evidence="1">
    <location>
        <begin position="31"/>
        <end position="58"/>
    </location>
</feature>
<sequence>MISVGIDISKEKFTICALEQGSKIIWKPFDVSLNKRKVEEFLEKLEKLKEKVKITMEATGKYHLPILYELKDRGYFVAVINPLKMKQFCRALNFRKAKNDNIDAKQIAEYGLMYWKELEEYKVDEENYRVLKELNRSYQHYMDLRINQMNYIEQTVHQTFPGIKKLIPHNSGDFSKDKLLDFLEKWWHKDLVLEKTEEEFIEEYKTWAKEKRYHPNANKAKAIYKLAEDSISTQPSHNSKIETNIREGINLIKQINQILNSILSQMIEISEPLEEYQEAKKFSGISEKLAVQIVAEFGNLSKFKNKKSLISFIGIDAPPYESGNFKADQRKISKRGNTILRKVGYQAMKCMMSAKDPENEIYKYMVKKEKEGKAKKVCKFAGLNKFLRIYYARVMESKAEKKELKAA</sequence>
<evidence type="ECO:0000256" key="1">
    <source>
        <dbReference type="SAM" id="Coils"/>
    </source>
</evidence>
<dbReference type="PANTHER" id="PTHR33055">
    <property type="entry name" value="TRANSPOSASE FOR INSERTION SEQUENCE ELEMENT IS1111A"/>
    <property type="match status" value="1"/>
</dbReference>
<dbReference type="InterPro" id="IPR047650">
    <property type="entry name" value="Transpos_IS110"/>
</dbReference>
<evidence type="ECO:0000313" key="5">
    <source>
        <dbReference type="EMBL" id="SUB57716.1"/>
    </source>
</evidence>
<dbReference type="PANTHER" id="PTHR33055:SF15">
    <property type="entry name" value="TRANSPOSASE-RELATED"/>
    <property type="match status" value="1"/>
</dbReference>
<dbReference type="NCBIfam" id="NF033542">
    <property type="entry name" value="transpos_IS110"/>
    <property type="match status" value="1"/>
</dbReference>
<dbReference type="GO" id="GO:0004803">
    <property type="term" value="F:transposase activity"/>
    <property type="evidence" value="ECO:0007669"/>
    <property type="project" value="InterPro"/>
</dbReference>
<proteinExistence type="predicted"/>
<evidence type="ECO:0000313" key="6">
    <source>
        <dbReference type="EMBL" id="SUB57770.1"/>
    </source>
</evidence>
<accession>A0A379C3S6</accession>
<keyword evidence="1" id="KW-0175">Coiled coil</keyword>
<dbReference type="Pfam" id="PF02371">
    <property type="entry name" value="Transposase_20"/>
    <property type="match status" value="1"/>
</dbReference>
<dbReference type="GO" id="GO:0006313">
    <property type="term" value="P:DNA transposition"/>
    <property type="evidence" value="ECO:0007669"/>
    <property type="project" value="InterPro"/>
</dbReference>
<dbReference type="OrthoDB" id="9811278at2"/>
<evidence type="ECO:0000259" key="3">
    <source>
        <dbReference type="Pfam" id="PF02371"/>
    </source>
</evidence>
<dbReference type="InterPro" id="IPR002525">
    <property type="entry name" value="Transp_IS110-like_N"/>
</dbReference>
<evidence type="ECO:0000313" key="7">
    <source>
        <dbReference type="Proteomes" id="UP000255517"/>
    </source>
</evidence>
<dbReference type="EMBL" id="UGSZ01000001">
    <property type="protein sequence ID" value="SUB56920.1"/>
    <property type="molecule type" value="Genomic_DNA"/>
</dbReference>
<dbReference type="GO" id="GO:0003677">
    <property type="term" value="F:DNA binding"/>
    <property type="evidence" value="ECO:0007669"/>
    <property type="project" value="InterPro"/>
</dbReference>
<reference evidence="4 7" key="1">
    <citation type="submission" date="2018-06" db="EMBL/GenBank/DDBJ databases">
        <authorList>
            <consortium name="Pathogen Informatics"/>
            <person name="Doyle S."/>
        </authorList>
    </citation>
    <scope>NUCLEOTIDE SEQUENCE [LARGE SCALE GENOMIC DNA]</scope>
    <source>
        <strain evidence="4 7">NCTC13149</strain>
    </source>
</reference>
<evidence type="ECO:0000259" key="2">
    <source>
        <dbReference type="Pfam" id="PF01548"/>
    </source>
</evidence>
<dbReference type="AlphaFoldDB" id="A0A379C3S6"/>
<feature type="domain" description="Transposase IS110-like N-terminal" evidence="2">
    <location>
        <begin position="4"/>
        <end position="161"/>
    </location>
</feature>
<dbReference type="Proteomes" id="UP000255517">
    <property type="component" value="Unassembled WGS sequence"/>
</dbReference>
<dbReference type="EMBL" id="UGSZ01000001">
    <property type="protein sequence ID" value="SUB57770.1"/>
    <property type="molecule type" value="Genomic_DNA"/>
</dbReference>
<gene>
    <name evidence="4" type="ORF">NCTC13149_00733</name>
    <name evidence="5" type="ORF">NCTC13149_01573</name>
    <name evidence="6" type="ORF">NCTC13149_01627</name>
</gene>
<dbReference type="EMBL" id="UGSZ01000001">
    <property type="protein sequence ID" value="SUB57716.1"/>
    <property type="molecule type" value="Genomic_DNA"/>
</dbReference>